<evidence type="ECO:0000313" key="3">
    <source>
        <dbReference type="Proteomes" id="UP000032439"/>
    </source>
</evidence>
<dbReference type="NCBIfam" id="TIGR00778">
    <property type="entry name" value="ahpD_dom"/>
    <property type="match status" value="1"/>
</dbReference>
<dbReference type="SUPFAM" id="SSF69118">
    <property type="entry name" value="AhpD-like"/>
    <property type="match status" value="1"/>
</dbReference>
<dbReference type="PANTHER" id="PTHR34846:SF10">
    <property type="entry name" value="CYTOPLASMIC PROTEIN"/>
    <property type="match status" value="1"/>
</dbReference>
<reference evidence="2 3" key="1">
    <citation type="submission" date="2014-11" db="EMBL/GenBank/DDBJ databases">
        <title>Genomics and ecophysiology of heterotrophic nitrogen fixing bacteria isolated from estuarine surface water.</title>
        <authorList>
            <person name="Bentzon-Tilia M."/>
            <person name="Severin I."/>
            <person name="Hansen L.H."/>
            <person name="Riemann L."/>
        </authorList>
    </citation>
    <scope>NUCLEOTIDE SEQUENCE [LARGE SCALE GENOMIC DNA]</scope>
    <source>
        <strain evidence="2 3">BAL361</strain>
    </source>
</reference>
<organism evidence="2 3">
    <name type="scientific">Stutzerimonas stutzeri</name>
    <name type="common">Pseudomonas stutzeri</name>
    <dbReference type="NCBI Taxonomy" id="316"/>
    <lineage>
        <taxon>Bacteria</taxon>
        <taxon>Pseudomonadati</taxon>
        <taxon>Pseudomonadota</taxon>
        <taxon>Gammaproteobacteria</taxon>
        <taxon>Pseudomonadales</taxon>
        <taxon>Pseudomonadaceae</taxon>
        <taxon>Stutzerimonas</taxon>
    </lineage>
</organism>
<comment type="caution">
    <text evidence="2">The sequence shown here is derived from an EMBL/GenBank/DDBJ whole genome shotgun (WGS) entry which is preliminary data.</text>
</comment>
<protein>
    <submittedName>
        <fullName evidence="2">Carboxymuconolactone decarboxylase</fullName>
    </submittedName>
</protein>
<dbReference type="AlphaFoldDB" id="A0A0D7E0I4"/>
<dbReference type="InterPro" id="IPR004675">
    <property type="entry name" value="AhpD_core"/>
</dbReference>
<dbReference type="Pfam" id="PF02627">
    <property type="entry name" value="CMD"/>
    <property type="match status" value="1"/>
</dbReference>
<dbReference type="InterPro" id="IPR003779">
    <property type="entry name" value="CMD-like"/>
</dbReference>
<dbReference type="Proteomes" id="UP000032439">
    <property type="component" value="Unassembled WGS sequence"/>
</dbReference>
<proteinExistence type="predicted"/>
<dbReference type="Gene3D" id="1.20.1290.10">
    <property type="entry name" value="AhpD-like"/>
    <property type="match status" value="1"/>
</dbReference>
<feature type="domain" description="Carboxymuconolactone decarboxylase-like" evidence="1">
    <location>
        <begin position="10"/>
        <end position="97"/>
    </location>
</feature>
<dbReference type="EMBL" id="JXXD01000176">
    <property type="protein sequence ID" value="KIZ34308.1"/>
    <property type="molecule type" value="Genomic_DNA"/>
</dbReference>
<dbReference type="GO" id="GO:0051920">
    <property type="term" value="F:peroxiredoxin activity"/>
    <property type="evidence" value="ECO:0007669"/>
    <property type="project" value="InterPro"/>
</dbReference>
<accession>A0A0D7E0I4</accession>
<dbReference type="RefSeq" id="WP_044315823.1">
    <property type="nucleotide sequence ID" value="NZ_JXXD01000176.1"/>
</dbReference>
<sequence length="152" mass="17134">MRMNYEAAAPDVMTAMIGLETYLARQSRREDGVDKPLMELVKIRVSQINGCAYCLDMHTKDARALGETEQRIYALSAWRETPFFSDRERAALAWAEANTLLPQGVSQQLFEEVREQFSEAQLANLTLAVVTINAWNRFGVSFAPVPGSYQPD</sequence>
<name>A0A0D7E0I4_STUST</name>
<gene>
    <name evidence="2" type="ORF">LO50_17770</name>
</gene>
<evidence type="ECO:0000259" key="1">
    <source>
        <dbReference type="Pfam" id="PF02627"/>
    </source>
</evidence>
<dbReference type="InterPro" id="IPR029032">
    <property type="entry name" value="AhpD-like"/>
</dbReference>
<dbReference type="PATRIC" id="fig|316.110.peg.1591"/>
<evidence type="ECO:0000313" key="2">
    <source>
        <dbReference type="EMBL" id="KIZ34308.1"/>
    </source>
</evidence>
<dbReference type="PANTHER" id="PTHR34846">
    <property type="entry name" value="4-CARBOXYMUCONOLACTONE DECARBOXYLASE FAMILY PROTEIN (AFU_ORTHOLOGUE AFUA_6G11590)"/>
    <property type="match status" value="1"/>
</dbReference>